<dbReference type="EMBL" id="CP000894">
    <property type="protein sequence ID" value="ABX51837.1"/>
    <property type="molecule type" value="Genomic_DNA"/>
</dbReference>
<dbReference type="AlphaFoldDB" id="A9L6Q5"/>
<protein>
    <submittedName>
        <fullName evidence="1">Abi family protein</fullName>
    </submittedName>
</protein>
<proteinExistence type="predicted"/>
<dbReference type="HOGENOM" id="CLU_044962_2_1_6"/>
<accession>A9L6Q5</accession>
<keyword evidence="1" id="KW-0614">Plasmid</keyword>
<dbReference type="KEGG" id="sbn:Sbal195_4682"/>
<dbReference type="Pfam" id="PF07751">
    <property type="entry name" value="Abi_2"/>
    <property type="match status" value="1"/>
</dbReference>
<organism evidence="1 2">
    <name type="scientific">Shewanella baltica (strain OS195)</name>
    <dbReference type="NCBI Taxonomy" id="399599"/>
    <lineage>
        <taxon>Bacteria</taxon>
        <taxon>Pseudomonadati</taxon>
        <taxon>Pseudomonadota</taxon>
        <taxon>Gammaproteobacteria</taxon>
        <taxon>Alteromonadales</taxon>
        <taxon>Shewanellaceae</taxon>
        <taxon>Shewanella</taxon>
    </lineage>
</organism>
<geneLocation type="plasmid" evidence="1 2">
    <name>pS19503</name>
</geneLocation>
<dbReference type="InterPro" id="IPR011664">
    <property type="entry name" value="Abi_system_AbiD/AbiF-like"/>
</dbReference>
<gene>
    <name evidence="1" type="ordered locus">Sbal195_4682</name>
</gene>
<sequence length="330" mass="38690">MTTSPETETIPFSKPYRLPVDLIEDLKTKNLKFENEHAANTLLSQISYYHFKIYLHPLLDLASPGSKIYRNDQFFEFGVDLYRFDEELRAYLFKVIARLEVKLRSRLDHTLSSYKNDPFWYLDDNLFFKSKVDGYKKINDLRCKIKSDFDSEHELYAKNFREKYHNLSSATYSSLPPFWIASELLTIGTVFKIYDAIDFSYFKKKKDTTESMRLDNLALEFGAPKFSVLTNWVRRLRDVRNRCAHHSRLWNANLATPSEVANLLQIQPVNDKRLYGTIVVMNQMVKTLGIIDLDLRSSILAIISQSPTPSKFLKQAGFPDNWNTDLFWDK</sequence>
<name>A9L6Q5_SHEB9</name>
<reference evidence="1 2" key="1">
    <citation type="submission" date="2007-11" db="EMBL/GenBank/DDBJ databases">
        <title>Complete sequence of plasmid3 pS19503 of Shewanella baltica OS195.</title>
        <authorList>
            <consortium name="US DOE Joint Genome Institute"/>
            <person name="Copeland A."/>
            <person name="Lucas S."/>
            <person name="Lapidus A."/>
            <person name="Barry K."/>
            <person name="Glavina del Rio T."/>
            <person name="Dalin E."/>
            <person name="Tice H."/>
            <person name="Pitluck S."/>
            <person name="Chain P."/>
            <person name="Malfatti S."/>
            <person name="Shin M."/>
            <person name="Vergez L."/>
            <person name="Schmutz J."/>
            <person name="Larimer F."/>
            <person name="Land M."/>
            <person name="Hauser L."/>
            <person name="Kyrpides N."/>
            <person name="Kim E."/>
            <person name="Brettar I."/>
            <person name="Rodrigues J."/>
            <person name="Konstantinidis K."/>
            <person name="Klappenbach J."/>
            <person name="Hofle M."/>
            <person name="Tiedje J."/>
            <person name="Richardson P."/>
        </authorList>
    </citation>
    <scope>NUCLEOTIDE SEQUENCE [LARGE SCALE GENOMIC DNA]</scope>
    <source>
        <strain evidence="1 2">OS195</strain>
        <plasmid evidence="2">Plasmid pS19503</plasmid>
    </source>
</reference>
<dbReference type="Proteomes" id="UP000000770">
    <property type="component" value="Plasmid pS19503"/>
</dbReference>
<dbReference type="RefSeq" id="WP_012198001.1">
    <property type="nucleotide sequence ID" value="NC_010000.1"/>
</dbReference>
<evidence type="ECO:0000313" key="2">
    <source>
        <dbReference type="Proteomes" id="UP000000770"/>
    </source>
</evidence>
<evidence type="ECO:0000313" key="1">
    <source>
        <dbReference type="EMBL" id="ABX51837.1"/>
    </source>
</evidence>